<evidence type="ECO:0000259" key="1">
    <source>
        <dbReference type="PROSITE" id="PS50106"/>
    </source>
</evidence>
<dbReference type="SUPFAM" id="SSF50156">
    <property type="entry name" value="PDZ domain-like"/>
    <property type="match status" value="1"/>
</dbReference>
<dbReference type="EMBL" id="UINC01025751">
    <property type="protein sequence ID" value="SVB01922.1"/>
    <property type="molecule type" value="Genomic_DNA"/>
</dbReference>
<dbReference type="Gene3D" id="2.30.42.10">
    <property type="match status" value="1"/>
</dbReference>
<dbReference type="PROSITE" id="PS50106">
    <property type="entry name" value="PDZ"/>
    <property type="match status" value="1"/>
</dbReference>
<evidence type="ECO:0000313" key="2">
    <source>
        <dbReference type="EMBL" id="SVB01922.1"/>
    </source>
</evidence>
<dbReference type="InterPro" id="IPR029045">
    <property type="entry name" value="ClpP/crotonase-like_dom_sf"/>
</dbReference>
<organism evidence="2">
    <name type="scientific">marine metagenome</name>
    <dbReference type="NCBI Taxonomy" id="408172"/>
    <lineage>
        <taxon>unclassified sequences</taxon>
        <taxon>metagenomes</taxon>
        <taxon>ecological metagenomes</taxon>
    </lineage>
</organism>
<dbReference type="Pfam" id="PF17820">
    <property type="entry name" value="PDZ_6"/>
    <property type="match status" value="1"/>
</dbReference>
<gene>
    <name evidence="2" type="ORF">METZ01_LOCUS154776</name>
</gene>
<dbReference type="GO" id="GO:0030288">
    <property type="term" value="C:outer membrane-bounded periplasmic space"/>
    <property type="evidence" value="ECO:0007669"/>
    <property type="project" value="TreeGrafter"/>
</dbReference>
<dbReference type="PANTHER" id="PTHR32060">
    <property type="entry name" value="TAIL-SPECIFIC PROTEASE"/>
    <property type="match status" value="1"/>
</dbReference>
<sequence>MSRRTRLLALWLSAPILAFVVLGGYVSRTSAQEDRYRPLRIFEDVVSLILNSYVEEVDIDRVMTGAMRGLAEGLDAESTFLTQDDVAALESGAPLPEGQTGITLTRQYYLRVLSARDESTAAVAGLRPGDYIRAIDGESTRNMSIFEGNRLLRGSVGSTVTLTVIRGNAAEPQEIVLERTPVGSSIVRSRLAAADIGYLRLMAFDREIADDIVSEVDSLIGAGARQLIIDLRGTADGNFTHGLEAARLFVGSGTLAIRQRRGEPQDLTVAQAGDGSIGLPTVILIGAGTSGAAELFASALATNGRAELIGGRTFGRVAEQRLIKLVDGTGLWLYWAKYLTATGEPLHREGLEPSVAVNEPSFVLGAALPDVDPVLEKALEQLAADRAT</sequence>
<dbReference type="InterPro" id="IPR005151">
    <property type="entry name" value="Tail-specific_protease"/>
</dbReference>
<dbReference type="SMART" id="SM00228">
    <property type="entry name" value="PDZ"/>
    <property type="match status" value="1"/>
</dbReference>
<dbReference type="Gene3D" id="3.30.750.44">
    <property type="match status" value="1"/>
</dbReference>
<dbReference type="InterPro" id="IPR036034">
    <property type="entry name" value="PDZ_sf"/>
</dbReference>
<feature type="domain" description="PDZ" evidence="1">
    <location>
        <begin position="97"/>
        <end position="155"/>
    </location>
</feature>
<dbReference type="Pfam" id="PF03572">
    <property type="entry name" value="Peptidase_S41"/>
    <property type="match status" value="1"/>
</dbReference>
<dbReference type="InterPro" id="IPR001478">
    <property type="entry name" value="PDZ"/>
</dbReference>
<reference evidence="2" key="1">
    <citation type="submission" date="2018-05" db="EMBL/GenBank/DDBJ databases">
        <authorList>
            <person name="Lanie J.A."/>
            <person name="Ng W.-L."/>
            <person name="Kazmierczak K.M."/>
            <person name="Andrzejewski T.M."/>
            <person name="Davidsen T.M."/>
            <person name="Wayne K.J."/>
            <person name="Tettelin H."/>
            <person name="Glass J.I."/>
            <person name="Rusch D."/>
            <person name="Podicherti R."/>
            <person name="Tsui H.-C.T."/>
            <person name="Winkler M.E."/>
        </authorList>
    </citation>
    <scope>NUCLEOTIDE SEQUENCE</scope>
</reference>
<protein>
    <recommendedName>
        <fullName evidence="1">PDZ domain-containing protein</fullName>
    </recommendedName>
</protein>
<dbReference type="PANTHER" id="PTHR32060:SF30">
    <property type="entry name" value="CARBOXY-TERMINAL PROCESSING PROTEASE CTPA"/>
    <property type="match status" value="1"/>
</dbReference>
<dbReference type="GO" id="GO:0007165">
    <property type="term" value="P:signal transduction"/>
    <property type="evidence" value="ECO:0007669"/>
    <property type="project" value="TreeGrafter"/>
</dbReference>
<name>A0A382ALB2_9ZZZZ</name>
<proteinExistence type="predicted"/>
<dbReference type="CDD" id="cd06782">
    <property type="entry name" value="cpPDZ_CPP-like"/>
    <property type="match status" value="1"/>
</dbReference>
<dbReference type="SMART" id="SM00245">
    <property type="entry name" value="TSPc"/>
    <property type="match status" value="1"/>
</dbReference>
<dbReference type="SUPFAM" id="SSF52096">
    <property type="entry name" value="ClpP/crotonase"/>
    <property type="match status" value="1"/>
</dbReference>
<dbReference type="AlphaFoldDB" id="A0A382ALB2"/>
<dbReference type="GO" id="GO:0004175">
    <property type="term" value="F:endopeptidase activity"/>
    <property type="evidence" value="ECO:0007669"/>
    <property type="project" value="TreeGrafter"/>
</dbReference>
<dbReference type="InterPro" id="IPR041489">
    <property type="entry name" value="PDZ_6"/>
</dbReference>
<dbReference type="Gene3D" id="3.90.226.10">
    <property type="entry name" value="2-enoyl-CoA Hydratase, Chain A, domain 1"/>
    <property type="match status" value="1"/>
</dbReference>
<dbReference type="GO" id="GO:0008236">
    <property type="term" value="F:serine-type peptidase activity"/>
    <property type="evidence" value="ECO:0007669"/>
    <property type="project" value="InterPro"/>
</dbReference>
<dbReference type="GO" id="GO:0006508">
    <property type="term" value="P:proteolysis"/>
    <property type="evidence" value="ECO:0007669"/>
    <property type="project" value="InterPro"/>
</dbReference>
<accession>A0A382ALB2</accession>